<accession>A0ABX1CPL5</accession>
<dbReference type="EMBL" id="JAAVJH010000010">
    <property type="protein sequence ID" value="NJR79881.1"/>
    <property type="molecule type" value="Genomic_DNA"/>
</dbReference>
<gene>
    <name evidence="1" type="ORF">HBH26_14935</name>
</gene>
<proteinExistence type="predicted"/>
<sequence>MTGQSPLPSVPWRGAYAVKTPRHTDAVAKSLRAAYREEKMPPEWLAMLDTLDRR</sequence>
<dbReference type="Proteomes" id="UP000732399">
    <property type="component" value="Unassembled WGS sequence"/>
</dbReference>
<organism evidence="1 2">
    <name type="scientific">Sphingomonas corticis</name>
    <dbReference type="NCBI Taxonomy" id="2722791"/>
    <lineage>
        <taxon>Bacteria</taxon>
        <taxon>Pseudomonadati</taxon>
        <taxon>Pseudomonadota</taxon>
        <taxon>Alphaproteobacteria</taxon>
        <taxon>Sphingomonadales</taxon>
        <taxon>Sphingomonadaceae</taxon>
        <taxon>Sphingomonas</taxon>
    </lineage>
</organism>
<protein>
    <submittedName>
        <fullName evidence="1">Uncharacterized protein</fullName>
    </submittedName>
</protein>
<comment type="caution">
    <text evidence="1">The sequence shown here is derived from an EMBL/GenBank/DDBJ whole genome shotgun (WGS) entry which is preliminary data.</text>
</comment>
<keyword evidence="2" id="KW-1185">Reference proteome</keyword>
<evidence type="ECO:0000313" key="2">
    <source>
        <dbReference type="Proteomes" id="UP000732399"/>
    </source>
</evidence>
<evidence type="ECO:0000313" key="1">
    <source>
        <dbReference type="EMBL" id="NJR79881.1"/>
    </source>
</evidence>
<dbReference type="RefSeq" id="WP_168135431.1">
    <property type="nucleotide sequence ID" value="NZ_JAAVJH010000010.1"/>
</dbReference>
<reference evidence="1 2" key="1">
    <citation type="submission" date="2020-03" db="EMBL/GenBank/DDBJ databases">
        <authorList>
            <person name="Wang L."/>
            <person name="He N."/>
            <person name="Li Y."/>
            <person name="Fang Y."/>
            <person name="Zhang F."/>
        </authorList>
    </citation>
    <scope>NUCLEOTIDE SEQUENCE [LARGE SCALE GENOMIC DNA]</scope>
    <source>
        <strain evidence="1 2">36D10-4-7</strain>
    </source>
</reference>
<name>A0ABX1CPL5_9SPHN</name>